<organism evidence="8 9">
    <name type="scientific">Alicyclobacillus vulcanalis</name>
    <dbReference type="NCBI Taxonomy" id="252246"/>
    <lineage>
        <taxon>Bacteria</taxon>
        <taxon>Bacillati</taxon>
        <taxon>Bacillota</taxon>
        <taxon>Bacilli</taxon>
        <taxon>Bacillales</taxon>
        <taxon>Alicyclobacillaceae</taxon>
        <taxon>Alicyclobacillus</taxon>
    </lineage>
</organism>
<dbReference type="AlphaFoldDB" id="A0A1N7N2C2"/>
<reference evidence="9" key="1">
    <citation type="submission" date="2017-01" db="EMBL/GenBank/DDBJ databases">
        <authorList>
            <person name="Varghese N."/>
            <person name="Submissions S."/>
        </authorList>
    </citation>
    <scope>NUCLEOTIDE SEQUENCE [LARGE SCALE GENOMIC DNA]</scope>
    <source>
        <strain evidence="9">DSM 16176</strain>
    </source>
</reference>
<name>A0A1N7N2C2_9BACL</name>
<evidence type="ECO:0000313" key="8">
    <source>
        <dbReference type="EMBL" id="SIS92472.1"/>
    </source>
</evidence>
<sequence length="170" mass="18650">MNYTVLTILLVMTYIPFLQVVANSVKSDAQLASHPLGVLLTFHYQNYVTAWDGMWGYLLNTVIVAGASVLIGVPFAAAAGYVFATSKLRLVKYAFYAFLALTMIPSTLTLIPLFVEVKTFGLYNTWLALMLPYAAGSNHCWCICSECSLKVCPLNCLRVPELMGAQTSGF</sequence>
<dbReference type="PANTHER" id="PTHR43744">
    <property type="entry name" value="ABC TRANSPORTER PERMEASE PROTEIN MG189-RELATED-RELATED"/>
    <property type="match status" value="1"/>
</dbReference>
<dbReference type="RefSeq" id="WP_143232612.1">
    <property type="nucleotide sequence ID" value="NZ_FTOO01000007.1"/>
</dbReference>
<keyword evidence="8" id="KW-0762">Sugar transport</keyword>
<dbReference type="Gene3D" id="1.10.3720.10">
    <property type="entry name" value="MetI-like"/>
    <property type="match status" value="1"/>
</dbReference>
<feature type="transmembrane region" description="Helical" evidence="7">
    <location>
        <begin position="57"/>
        <end position="83"/>
    </location>
</feature>
<keyword evidence="4 7" id="KW-0812">Transmembrane</keyword>
<evidence type="ECO:0000256" key="5">
    <source>
        <dbReference type="ARBA" id="ARBA00022989"/>
    </source>
</evidence>
<protein>
    <submittedName>
        <fullName evidence="8">Multiple sugar transport system permease protein/raffinose/stachyose/melibiose transport system permease protein</fullName>
    </submittedName>
</protein>
<dbReference type="SUPFAM" id="SSF161098">
    <property type="entry name" value="MetI-like"/>
    <property type="match status" value="1"/>
</dbReference>
<keyword evidence="3" id="KW-1003">Cell membrane</keyword>
<accession>A0A1N7N2C2</accession>
<dbReference type="PANTHER" id="PTHR43744:SF8">
    <property type="entry name" value="SN-GLYCEROL-3-PHOSPHATE TRANSPORT SYSTEM PERMEASE PROTEIN UGPE"/>
    <property type="match status" value="1"/>
</dbReference>
<evidence type="ECO:0000313" key="9">
    <source>
        <dbReference type="Proteomes" id="UP000186156"/>
    </source>
</evidence>
<evidence type="ECO:0000256" key="3">
    <source>
        <dbReference type="ARBA" id="ARBA00022475"/>
    </source>
</evidence>
<evidence type="ECO:0000256" key="4">
    <source>
        <dbReference type="ARBA" id="ARBA00022692"/>
    </source>
</evidence>
<proteinExistence type="predicted"/>
<dbReference type="Proteomes" id="UP000186156">
    <property type="component" value="Unassembled WGS sequence"/>
</dbReference>
<keyword evidence="2" id="KW-0813">Transport</keyword>
<dbReference type="EMBL" id="FTOO01000007">
    <property type="protein sequence ID" value="SIS92472.1"/>
    <property type="molecule type" value="Genomic_DNA"/>
</dbReference>
<dbReference type="GO" id="GO:0005886">
    <property type="term" value="C:plasma membrane"/>
    <property type="evidence" value="ECO:0007669"/>
    <property type="project" value="UniProtKB-SubCell"/>
</dbReference>
<keyword evidence="9" id="KW-1185">Reference proteome</keyword>
<feature type="transmembrane region" description="Helical" evidence="7">
    <location>
        <begin position="95"/>
        <end position="115"/>
    </location>
</feature>
<dbReference type="STRING" id="252246.SAMN05421799_10710"/>
<evidence type="ECO:0000256" key="2">
    <source>
        <dbReference type="ARBA" id="ARBA00022448"/>
    </source>
</evidence>
<evidence type="ECO:0000256" key="6">
    <source>
        <dbReference type="ARBA" id="ARBA00023136"/>
    </source>
</evidence>
<keyword evidence="5 7" id="KW-1133">Transmembrane helix</keyword>
<dbReference type="InterPro" id="IPR035906">
    <property type="entry name" value="MetI-like_sf"/>
</dbReference>
<gene>
    <name evidence="8" type="ORF">SAMN05421799_10710</name>
</gene>
<keyword evidence="6 7" id="KW-0472">Membrane</keyword>
<comment type="subcellular location">
    <subcellularLocation>
        <location evidence="1">Cell membrane</location>
        <topology evidence="1">Multi-pass membrane protein</topology>
    </subcellularLocation>
</comment>
<evidence type="ECO:0000256" key="7">
    <source>
        <dbReference type="SAM" id="Phobius"/>
    </source>
</evidence>
<evidence type="ECO:0000256" key="1">
    <source>
        <dbReference type="ARBA" id="ARBA00004651"/>
    </source>
</evidence>